<dbReference type="Gene3D" id="3.40.50.2000">
    <property type="entry name" value="Glycogen Phosphorylase B"/>
    <property type="match status" value="2"/>
</dbReference>
<evidence type="ECO:0000256" key="1">
    <source>
        <dbReference type="SAM" id="SignalP"/>
    </source>
</evidence>
<dbReference type="Pfam" id="PF00534">
    <property type="entry name" value="Glycos_transf_1"/>
    <property type="match status" value="1"/>
</dbReference>
<organism evidence="3 4">
    <name type="scientific">Edaphosphingomonas fennica</name>
    <dbReference type="NCBI Taxonomy" id="114404"/>
    <lineage>
        <taxon>Bacteria</taxon>
        <taxon>Pseudomonadati</taxon>
        <taxon>Pseudomonadota</taxon>
        <taxon>Alphaproteobacteria</taxon>
        <taxon>Sphingomonadales</taxon>
        <taxon>Rhizorhabdaceae</taxon>
        <taxon>Edaphosphingomonas</taxon>
    </lineage>
</organism>
<proteinExistence type="predicted"/>
<protein>
    <recommendedName>
        <fullName evidence="2">Glycosyl transferase family 1 domain-containing protein</fullName>
    </recommendedName>
</protein>
<evidence type="ECO:0000259" key="2">
    <source>
        <dbReference type="Pfam" id="PF00534"/>
    </source>
</evidence>
<feature type="domain" description="Glycosyl transferase family 1" evidence="2">
    <location>
        <begin position="27"/>
        <end position="84"/>
    </location>
</feature>
<dbReference type="SUPFAM" id="SSF53756">
    <property type="entry name" value="UDP-Glycosyltransferase/glycogen phosphorylase"/>
    <property type="match status" value="1"/>
</dbReference>
<dbReference type="EMBL" id="PHHF01000080">
    <property type="protein sequence ID" value="PTD16764.1"/>
    <property type="molecule type" value="Genomic_DNA"/>
</dbReference>
<evidence type="ECO:0000313" key="3">
    <source>
        <dbReference type="EMBL" id="PTD16764.1"/>
    </source>
</evidence>
<dbReference type="AlphaFoldDB" id="A0A2T4HLS5"/>
<name>A0A2T4HLS5_9SPHN</name>
<dbReference type="GO" id="GO:0016757">
    <property type="term" value="F:glycosyltransferase activity"/>
    <property type="evidence" value="ECO:0007669"/>
    <property type="project" value="InterPro"/>
</dbReference>
<dbReference type="InterPro" id="IPR001296">
    <property type="entry name" value="Glyco_trans_1"/>
</dbReference>
<feature type="signal peptide" evidence="1">
    <location>
        <begin position="1"/>
        <end position="22"/>
    </location>
</feature>
<reference evidence="3 4" key="1">
    <citation type="submission" date="2017-11" db="EMBL/GenBank/DDBJ databases">
        <title>Sphingomonas oleivorans sp. nov., isolated from oil-contaminated soil.</title>
        <authorList>
            <person name="Wang L."/>
            <person name="Chen L."/>
        </authorList>
    </citation>
    <scope>NUCLEOTIDE SEQUENCE [LARGE SCALE GENOMIC DNA]</scope>
    <source>
        <strain evidence="3 4">K101</strain>
    </source>
</reference>
<feature type="chain" id="PRO_5015743256" description="Glycosyl transferase family 1 domain-containing protein" evidence="1">
    <location>
        <begin position="23"/>
        <end position="136"/>
    </location>
</feature>
<sequence length="136" mass="15112">RRSPLAAAPVAWFCAAQWPVFAPPLTASGLPAIGFSRCPGVNELIVDGVNGFLAEESSASSLAKTLRRALEDEQRLAQLGKNAAEIAETYSVETSLQKWRQALEDLLNPQPNRLWGYLSQIWRRLNLFFPAFRTRA</sequence>
<keyword evidence="4" id="KW-1185">Reference proteome</keyword>
<comment type="caution">
    <text evidence="3">The sequence shown here is derived from an EMBL/GenBank/DDBJ whole genome shotgun (WGS) entry which is preliminary data.</text>
</comment>
<dbReference type="RefSeq" id="WP_146163464.1">
    <property type="nucleotide sequence ID" value="NZ_PHHF01000080.1"/>
</dbReference>
<evidence type="ECO:0000313" key="4">
    <source>
        <dbReference type="Proteomes" id="UP000241206"/>
    </source>
</evidence>
<dbReference type="Proteomes" id="UP000241206">
    <property type="component" value="Unassembled WGS sequence"/>
</dbReference>
<keyword evidence="1" id="KW-0732">Signal</keyword>
<gene>
    <name evidence="3" type="ORF">CV103_20285</name>
</gene>
<accession>A0A2T4HLS5</accession>
<feature type="non-terminal residue" evidence="3">
    <location>
        <position position="1"/>
    </location>
</feature>